<evidence type="ECO:0000313" key="2">
    <source>
        <dbReference type="Proteomes" id="UP001620597"/>
    </source>
</evidence>
<dbReference type="EMBL" id="JBBKTX010000034">
    <property type="protein sequence ID" value="MFK4754578.1"/>
    <property type="molecule type" value="Genomic_DNA"/>
</dbReference>
<reference evidence="1 2" key="1">
    <citation type="submission" date="2024-03" db="EMBL/GenBank/DDBJ databases">
        <title>High-quality draft genome sequence of Oceanobacter sp. wDCs-4.</title>
        <authorList>
            <person name="Dong C."/>
        </authorList>
    </citation>
    <scope>NUCLEOTIDE SEQUENCE [LARGE SCALE GENOMIC DNA]</scope>
    <source>
        <strain evidence="2">wDCs-4</strain>
    </source>
</reference>
<organism evidence="1 2">
    <name type="scientific">Oceanobacter antarcticus</name>
    <dbReference type="NCBI Taxonomy" id="3133425"/>
    <lineage>
        <taxon>Bacteria</taxon>
        <taxon>Pseudomonadati</taxon>
        <taxon>Pseudomonadota</taxon>
        <taxon>Gammaproteobacteria</taxon>
        <taxon>Oceanospirillales</taxon>
        <taxon>Oceanospirillaceae</taxon>
        <taxon>Oceanobacter</taxon>
    </lineage>
</organism>
<evidence type="ECO:0000313" key="1">
    <source>
        <dbReference type="EMBL" id="MFK4754578.1"/>
    </source>
</evidence>
<proteinExistence type="predicted"/>
<dbReference type="RefSeq" id="WP_416207414.1">
    <property type="nucleotide sequence ID" value="NZ_JBBKTX010000034.1"/>
</dbReference>
<dbReference type="Proteomes" id="UP001620597">
    <property type="component" value="Unassembled WGS sequence"/>
</dbReference>
<gene>
    <name evidence="1" type="ORF">WG929_19410</name>
</gene>
<name>A0ABW8NNL2_9GAMM</name>
<sequence>MSLMATPKSPGTITGVVAERLAEEADRIAAMQQALLAELAKMDLMEQGSGIMDAFDVAEIRIDPYDQTESLQCYWKTPLGMNQGSMQLRPGGQLFAEYDVLCVHPQKPAWFIEAVTGWGRPGAIRTELRLIPLP</sequence>
<protein>
    <submittedName>
        <fullName evidence="1">Uncharacterized protein</fullName>
    </submittedName>
</protein>
<comment type="caution">
    <text evidence="1">The sequence shown here is derived from an EMBL/GenBank/DDBJ whole genome shotgun (WGS) entry which is preliminary data.</text>
</comment>
<accession>A0ABW8NNL2</accession>
<keyword evidence="2" id="KW-1185">Reference proteome</keyword>